<evidence type="ECO:0000313" key="1">
    <source>
        <dbReference type="EMBL" id="MBD2607661.1"/>
    </source>
</evidence>
<dbReference type="Pfam" id="PF14103">
    <property type="entry name" value="DUF4276"/>
    <property type="match status" value="1"/>
</dbReference>
<accession>A0ABR8GVY3</accession>
<keyword evidence="2" id="KW-1185">Reference proteome</keyword>
<dbReference type="EMBL" id="JACJTA010000069">
    <property type="protein sequence ID" value="MBD2607661.1"/>
    <property type="molecule type" value="Genomic_DNA"/>
</dbReference>
<evidence type="ECO:0000313" key="2">
    <source>
        <dbReference type="Proteomes" id="UP000660380"/>
    </source>
</evidence>
<organism evidence="1 2">
    <name type="scientific">Scytonema hofmannii FACHB-248</name>
    <dbReference type="NCBI Taxonomy" id="1842502"/>
    <lineage>
        <taxon>Bacteria</taxon>
        <taxon>Bacillati</taxon>
        <taxon>Cyanobacteriota</taxon>
        <taxon>Cyanophyceae</taxon>
        <taxon>Nostocales</taxon>
        <taxon>Scytonemataceae</taxon>
        <taxon>Scytonema</taxon>
    </lineage>
</organism>
<reference evidence="1 2" key="1">
    <citation type="journal article" date="2020" name="ISME J.">
        <title>Comparative genomics reveals insights into cyanobacterial evolution and habitat adaptation.</title>
        <authorList>
            <person name="Chen M.Y."/>
            <person name="Teng W.K."/>
            <person name="Zhao L."/>
            <person name="Hu C.X."/>
            <person name="Zhou Y.K."/>
            <person name="Han B.P."/>
            <person name="Song L.R."/>
            <person name="Shu W.S."/>
        </authorList>
    </citation>
    <scope>NUCLEOTIDE SEQUENCE [LARGE SCALE GENOMIC DNA]</scope>
    <source>
        <strain evidence="1 2">FACHB-248</strain>
    </source>
</reference>
<comment type="caution">
    <text evidence="1">The sequence shown here is derived from an EMBL/GenBank/DDBJ whole genome shotgun (WGS) entry which is preliminary data.</text>
</comment>
<dbReference type="RefSeq" id="WP_029632650.1">
    <property type="nucleotide sequence ID" value="NZ_JACJTA010000069.1"/>
</dbReference>
<gene>
    <name evidence="1" type="ORF">H6G81_24825</name>
</gene>
<dbReference type="InterPro" id="IPR025455">
    <property type="entry name" value="DUF4276"/>
</dbReference>
<protein>
    <submittedName>
        <fullName evidence="1">DUF4276 family protein</fullName>
    </submittedName>
</protein>
<proteinExistence type="predicted"/>
<dbReference type="Proteomes" id="UP000660380">
    <property type="component" value="Unassembled WGS sequence"/>
</dbReference>
<sequence>MMRLYLFAEGQTEQTFADNILKLYLAQYSVFMDKIMLIAHARKKGYVHRGGGRKYEPMKDDILRLLKQEKGSKVFFTTMIDLYAIAPDFPGLAEAESLRQNPVERVEFLEQRFAEDINDYRFIPYIQLHEYEAYLFADPTCFEYLDARRTKEIEDLRAIANQYETPELINDGQDTAPSKRIIAQFPDYGRAKSAFGPQLAERIGLQVIRSRCPHFNAWLSRLESLNNHRDNSDGTI</sequence>
<name>A0ABR8GVY3_9CYAN</name>